<proteinExistence type="predicted"/>
<name>A0A9W9CTU2_9PEZI</name>
<gene>
    <name evidence="1" type="ORF">N0V93_009611</name>
</gene>
<accession>A0A9W9CTU2</accession>
<evidence type="ECO:0000313" key="2">
    <source>
        <dbReference type="Proteomes" id="UP001140453"/>
    </source>
</evidence>
<organism evidence="1 2">
    <name type="scientific">Gnomoniopsis smithogilvyi</name>
    <dbReference type="NCBI Taxonomy" id="1191159"/>
    <lineage>
        <taxon>Eukaryota</taxon>
        <taxon>Fungi</taxon>
        <taxon>Dikarya</taxon>
        <taxon>Ascomycota</taxon>
        <taxon>Pezizomycotina</taxon>
        <taxon>Sordariomycetes</taxon>
        <taxon>Sordariomycetidae</taxon>
        <taxon>Diaporthales</taxon>
        <taxon>Gnomoniaceae</taxon>
        <taxon>Gnomoniopsis</taxon>
    </lineage>
</organism>
<dbReference type="OrthoDB" id="4167490at2759"/>
<evidence type="ECO:0000313" key="1">
    <source>
        <dbReference type="EMBL" id="KAJ4386713.1"/>
    </source>
</evidence>
<dbReference type="AlphaFoldDB" id="A0A9W9CTU2"/>
<dbReference type="EMBL" id="JAPEVB010000006">
    <property type="protein sequence ID" value="KAJ4386713.1"/>
    <property type="molecule type" value="Genomic_DNA"/>
</dbReference>
<reference evidence="1" key="1">
    <citation type="submission" date="2022-10" db="EMBL/GenBank/DDBJ databases">
        <title>Tapping the CABI collections for fungal endophytes: first genome assemblies for Collariella, Neodidymelliopsis, Ascochyta clinopodiicola, Didymella pomorum, Didymosphaeria variabile, Neocosmospora piperis and Neocucurbitaria cava.</title>
        <authorList>
            <person name="Hill R."/>
        </authorList>
    </citation>
    <scope>NUCLEOTIDE SEQUENCE</scope>
    <source>
        <strain evidence="1">IMI 355082</strain>
    </source>
</reference>
<dbReference type="Proteomes" id="UP001140453">
    <property type="component" value="Unassembled WGS sequence"/>
</dbReference>
<sequence length="481" mass="53709">MKLTPIKVRGKRGQPKLSKGYLDNGTCKGKEIEAPGWYGQPEAKRAKKHHARFNDGIGGTLMMSKAIPRLLQLPQEVLERVFIASKNLALPLVNHELCRRLSTDSIKYQLVGAAFGPTWHAWYGLDNAQVHSYHGWNSDTDRSAGDAAFQSTILACSWAKLPLLLTSFDVWIRKHSLGRPYFTVPKMSEERLRQAPEPGSLYDWAYRDIDLKSSKSLHCPDMTMRQKLAFDLENFQAFIATQRMHARTNAATTGGQVYSPAQEHLRALLGMHLEVHPGAIIPNDLLSGPYESEDDESIAIGQEKAQRLFWLVRGGACLQEDQTWEATRDGFKAILQLIKGSTNEATSARDGEDRLMLATELFFLFSLLGVFALQWPKYVLQTILGHVTSLIPMFPTHSKQQFELGEIASALRVQGRANLPLERELQLALYRNLCASRSDLFLLAPNTDGLQAYTSVASSQRSDAGDATGLMHEPWSDFGIG</sequence>
<keyword evidence="2" id="KW-1185">Reference proteome</keyword>
<comment type="caution">
    <text evidence="1">The sequence shown here is derived from an EMBL/GenBank/DDBJ whole genome shotgun (WGS) entry which is preliminary data.</text>
</comment>
<protein>
    <submittedName>
        <fullName evidence="1">Uncharacterized protein</fullName>
    </submittedName>
</protein>